<dbReference type="InterPro" id="IPR004843">
    <property type="entry name" value="Calcineurin-like_PHP"/>
</dbReference>
<accession>A0A411Z539</accession>
<dbReference type="InterPro" id="IPR006179">
    <property type="entry name" value="5_nucleotidase/apyrase"/>
</dbReference>
<keyword evidence="6" id="KW-1185">Reference proteome</keyword>
<evidence type="ECO:0000313" key="5">
    <source>
        <dbReference type="EMBL" id="RGP38198.1"/>
    </source>
</evidence>
<dbReference type="GO" id="GO:0000166">
    <property type="term" value="F:nucleotide binding"/>
    <property type="evidence" value="ECO:0007669"/>
    <property type="project" value="UniProtKB-KW"/>
</dbReference>
<evidence type="ECO:0000259" key="3">
    <source>
        <dbReference type="Pfam" id="PF00149"/>
    </source>
</evidence>
<feature type="domain" description="5'-Nucleotidase C-terminal" evidence="4">
    <location>
        <begin position="359"/>
        <end position="543"/>
    </location>
</feature>
<keyword evidence="2" id="KW-0378">Hydrolase</keyword>
<comment type="similarity">
    <text evidence="2">Belongs to the 5'-nucleotidase family.</text>
</comment>
<evidence type="ECO:0000313" key="6">
    <source>
        <dbReference type="Proteomes" id="UP000284547"/>
    </source>
</evidence>
<dbReference type="GO" id="GO:0016787">
    <property type="term" value="F:hydrolase activity"/>
    <property type="evidence" value="ECO:0007669"/>
    <property type="project" value="UniProtKB-KW"/>
</dbReference>
<dbReference type="PANTHER" id="PTHR11575">
    <property type="entry name" value="5'-NUCLEOTIDASE-RELATED"/>
    <property type="match status" value="1"/>
</dbReference>
<dbReference type="SUPFAM" id="SSF55816">
    <property type="entry name" value="5'-nucleotidase (syn. UDP-sugar hydrolase), C-terminal domain"/>
    <property type="match status" value="1"/>
</dbReference>
<keyword evidence="1" id="KW-0732">Signal</keyword>
<dbReference type="GO" id="GO:0030288">
    <property type="term" value="C:outer membrane-bounded periplasmic space"/>
    <property type="evidence" value="ECO:0007669"/>
    <property type="project" value="TreeGrafter"/>
</dbReference>
<dbReference type="Gene3D" id="3.60.21.10">
    <property type="match status" value="1"/>
</dbReference>
<gene>
    <name evidence="5" type="ORF">D1012_05035</name>
</gene>
<feature type="domain" description="Calcineurin-like phosphoesterase" evidence="3">
    <location>
        <begin position="25"/>
        <end position="259"/>
    </location>
</feature>
<dbReference type="Proteomes" id="UP000284547">
    <property type="component" value="Unassembled WGS sequence"/>
</dbReference>
<dbReference type="Pfam" id="PF02872">
    <property type="entry name" value="5_nucleotid_C"/>
    <property type="match status" value="1"/>
</dbReference>
<dbReference type="GO" id="GO:0009166">
    <property type="term" value="P:nucleotide catabolic process"/>
    <property type="evidence" value="ECO:0007669"/>
    <property type="project" value="InterPro"/>
</dbReference>
<proteinExistence type="inferred from homology"/>
<dbReference type="Pfam" id="PF00149">
    <property type="entry name" value="Metallophos"/>
    <property type="match status" value="1"/>
</dbReference>
<evidence type="ECO:0000259" key="4">
    <source>
        <dbReference type="Pfam" id="PF02872"/>
    </source>
</evidence>
<dbReference type="InterPro" id="IPR036907">
    <property type="entry name" value="5'-Nucleotdase_C_sf"/>
</dbReference>
<keyword evidence="2" id="KW-0547">Nucleotide-binding</keyword>
<reference evidence="5 6" key="1">
    <citation type="submission" date="2018-08" db="EMBL/GenBank/DDBJ databases">
        <title>Flavobacterium tibetense sp. nov., isolated from a wetland YonghuCo on Tibetan Plateau.</title>
        <authorList>
            <person name="Phurbu D."/>
            <person name="Lu H."/>
            <person name="Xing P."/>
        </authorList>
    </citation>
    <scope>NUCLEOTIDE SEQUENCE [LARGE SCALE GENOMIC DNA]</scope>
    <source>
        <strain evidence="5 6">DJC</strain>
    </source>
</reference>
<dbReference type="AlphaFoldDB" id="A0A411Z539"/>
<protein>
    <submittedName>
        <fullName evidence="5">Bifunctional 2',3'-cyclic-nucleotide 2'-phosphodiesterase/3'-nucleotidase</fullName>
    </submittedName>
</protein>
<dbReference type="PRINTS" id="PR01607">
    <property type="entry name" value="APYRASEFAMLY"/>
</dbReference>
<evidence type="ECO:0000256" key="2">
    <source>
        <dbReference type="RuleBase" id="RU362119"/>
    </source>
</evidence>
<name>A0A411Z539_9RHOB</name>
<evidence type="ECO:0000256" key="1">
    <source>
        <dbReference type="ARBA" id="ARBA00022729"/>
    </source>
</evidence>
<organism evidence="5 6">
    <name type="scientific">Pseudotabrizicola alkalilacus</name>
    <dbReference type="NCBI Taxonomy" id="2305252"/>
    <lineage>
        <taxon>Bacteria</taxon>
        <taxon>Pseudomonadati</taxon>
        <taxon>Pseudomonadota</taxon>
        <taxon>Alphaproteobacteria</taxon>
        <taxon>Rhodobacterales</taxon>
        <taxon>Paracoccaceae</taxon>
        <taxon>Pseudotabrizicola</taxon>
    </lineage>
</organism>
<dbReference type="Gene3D" id="3.90.780.10">
    <property type="entry name" value="5'-Nucleotidase, C-terminal domain"/>
    <property type="match status" value="1"/>
</dbReference>
<dbReference type="SUPFAM" id="SSF56300">
    <property type="entry name" value="Metallo-dependent phosphatases"/>
    <property type="match status" value="1"/>
</dbReference>
<comment type="caution">
    <text evidence="5">The sequence shown here is derived from an EMBL/GenBank/DDBJ whole genome shotgun (WGS) entry which is preliminary data.</text>
</comment>
<dbReference type="InterPro" id="IPR008334">
    <property type="entry name" value="5'-Nucleotdase_C"/>
</dbReference>
<sequence length="632" mass="67425">MITGLPVAEHLSDPDGPALTERVQLRVLATSDLHMNLSGHDYHADTPCVRKGLCLTASLIAQARREVAGAVLLDNGDFLQGSPLGDYVARTALHPHPMMQAMGQLRYDAVNLGNHEFSHGIGTLAAALAEAAFPILSANTIPREDSPLAPLIRPWTIVERRLSDQYGTAHLIRLGVIGVLPPETEIWDRQAIGGHVKMCPMAETVARHIPELRAAGADVAVVLAHCGISATPPGGPPQDGALDIAAIDGVDAIVMGHVHMVFPGPGLTAQPGMDTQSATLHGKPAVMPGFFGSHLGVIDLELARSPDGWRVTGHRVEARAIACRDEAGSPVALVVPDASLTEQVRQVHQATRAWARKPVGRTAQAIHSFFAMVTDCPSVQIVNQAQSAYVAARLAGGPLAHLPVLSATAPFKAGGLGGPEHYTYIPPGDILLRHAADLYIHPNTIMALRLTGAAVRNWLERSVRGYRQITPGLADQPLFDPDLPSFVYDTIGGLSYEIDLTAAPSDRGGHRIRNPCWQNRPIDPAQEFILATNSYRGSGNDGYAPVESASVVLDEQTPNRDILIAYMQRLLSESGAALRPEPPAWRFQPVPGTSVAFDTSPMAAFCLGEHPALALTPLSGTNEGFLRLRLAL</sequence>
<dbReference type="InterPro" id="IPR029052">
    <property type="entry name" value="Metallo-depent_PP-like"/>
</dbReference>
<dbReference type="EMBL" id="QWEY01000002">
    <property type="protein sequence ID" value="RGP38198.1"/>
    <property type="molecule type" value="Genomic_DNA"/>
</dbReference>
<dbReference type="PANTHER" id="PTHR11575:SF6">
    <property type="entry name" value="2',3'-CYCLIC-NUCLEOTIDE 2'-PHOSPHODIESTERASE_3'-NUCLEOTIDASE"/>
    <property type="match status" value="1"/>
</dbReference>
<dbReference type="NCBIfam" id="NF006938">
    <property type="entry name" value="PRK09420.1"/>
    <property type="match status" value="1"/>
</dbReference>